<dbReference type="AlphaFoldDB" id="A0A479ZU86"/>
<name>A0A479ZU86_9CYAN</name>
<accession>A0A479ZU86</accession>
<dbReference type="Proteomes" id="UP000300142">
    <property type="component" value="Unassembled WGS sequence"/>
</dbReference>
<comment type="caution">
    <text evidence="1">The sequence shown here is derived from an EMBL/GenBank/DDBJ whole genome shotgun (WGS) entry which is preliminary data.</text>
</comment>
<keyword evidence="2" id="KW-1185">Reference proteome</keyword>
<dbReference type="RefSeq" id="WP_236104016.1">
    <property type="nucleotide sequence ID" value="NZ_BJCE01000032.1"/>
</dbReference>
<evidence type="ECO:0000313" key="1">
    <source>
        <dbReference type="EMBL" id="GCL36279.1"/>
    </source>
</evidence>
<gene>
    <name evidence="1" type="ORF">SR1949_13820</name>
</gene>
<evidence type="ECO:0000313" key="2">
    <source>
        <dbReference type="Proteomes" id="UP000300142"/>
    </source>
</evidence>
<proteinExistence type="predicted"/>
<sequence>MLEIQDDQPNDNEVYRVLQPIIEAQEQKANVRSRGWRGSRLSLKTRD</sequence>
<reference evidence="2" key="1">
    <citation type="submission" date="2019-02" db="EMBL/GenBank/DDBJ databases">
        <title>Draft genome sequence of Sphaerospermopsis reniformis NIES-1949.</title>
        <authorList>
            <person name="Yamaguchi H."/>
            <person name="Suzuki S."/>
            <person name="Kawachi M."/>
        </authorList>
    </citation>
    <scope>NUCLEOTIDE SEQUENCE [LARGE SCALE GENOMIC DNA]</scope>
    <source>
        <strain evidence="2">NIES-1949</strain>
    </source>
</reference>
<organism evidence="1 2">
    <name type="scientific">Sphaerospermopsis reniformis</name>
    <dbReference type="NCBI Taxonomy" id="531300"/>
    <lineage>
        <taxon>Bacteria</taxon>
        <taxon>Bacillati</taxon>
        <taxon>Cyanobacteriota</taxon>
        <taxon>Cyanophyceae</taxon>
        <taxon>Nostocales</taxon>
        <taxon>Aphanizomenonaceae</taxon>
        <taxon>Sphaerospermopsis</taxon>
    </lineage>
</organism>
<dbReference type="EMBL" id="BJCE01000032">
    <property type="protein sequence ID" value="GCL36279.1"/>
    <property type="molecule type" value="Genomic_DNA"/>
</dbReference>
<protein>
    <submittedName>
        <fullName evidence="1">Integrase, catalytic region</fullName>
    </submittedName>
</protein>